<dbReference type="SUPFAM" id="SSF48452">
    <property type="entry name" value="TPR-like"/>
    <property type="match status" value="1"/>
</dbReference>
<evidence type="ECO:0000256" key="1">
    <source>
        <dbReference type="PROSITE-ProRule" id="PRU00169"/>
    </source>
</evidence>
<feature type="region of interest" description="Disordered" evidence="2">
    <location>
        <begin position="546"/>
        <end position="568"/>
    </location>
</feature>
<dbReference type="SMART" id="SM00448">
    <property type="entry name" value="REC"/>
    <property type="match status" value="1"/>
</dbReference>
<dbReference type="KEGG" id="apel:CA267_018235"/>
<proteinExistence type="predicted"/>
<reference evidence="4 5" key="2">
    <citation type="submission" date="2020-04" db="EMBL/GenBank/DDBJ databases">
        <title>Complete genome sequence of Alteromonas pelagimontana 5.12T.</title>
        <authorList>
            <person name="Sinha R.K."/>
            <person name="Krishnan K.P."/>
            <person name="Kurian J.P."/>
        </authorList>
    </citation>
    <scope>NUCLEOTIDE SEQUENCE [LARGE SCALE GENOMIC DNA]</scope>
    <source>
        <strain evidence="4 5">5.12</strain>
    </source>
</reference>
<name>A0A6M4MHK2_9ALTE</name>
<dbReference type="PANTHER" id="PTHR43228">
    <property type="entry name" value="TWO-COMPONENT RESPONSE REGULATOR"/>
    <property type="match status" value="1"/>
</dbReference>
<dbReference type="Proteomes" id="UP000219285">
    <property type="component" value="Chromosome"/>
</dbReference>
<feature type="modified residue" description="4-aspartylphosphate" evidence="1">
    <location>
        <position position="54"/>
    </location>
</feature>
<keyword evidence="5" id="KW-1185">Reference proteome</keyword>
<evidence type="ECO:0000259" key="3">
    <source>
        <dbReference type="PROSITE" id="PS50110"/>
    </source>
</evidence>
<dbReference type="RefSeq" id="WP_075609464.1">
    <property type="nucleotide sequence ID" value="NZ_CP052766.1"/>
</dbReference>
<dbReference type="GO" id="GO:0000160">
    <property type="term" value="P:phosphorelay signal transduction system"/>
    <property type="evidence" value="ECO:0007669"/>
    <property type="project" value="InterPro"/>
</dbReference>
<dbReference type="InterPro" id="IPR001789">
    <property type="entry name" value="Sig_transdc_resp-reg_receiver"/>
</dbReference>
<dbReference type="EMBL" id="CP052766">
    <property type="protein sequence ID" value="QJR82553.1"/>
    <property type="molecule type" value="Genomic_DNA"/>
</dbReference>
<gene>
    <name evidence="4" type="ORF">CA267_018235</name>
</gene>
<dbReference type="Gene3D" id="1.25.40.10">
    <property type="entry name" value="Tetratricopeptide repeat domain"/>
    <property type="match status" value="1"/>
</dbReference>
<dbReference type="PANTHER" id="PTHR43228:SF1">
    <property type="entry name" value="TWO-COMPONENT RESPONSE REGULATOR ARR22"/>
    <property type="match status" value="1"/>
</dbReference>
<dbReference type="Gene3D" id="3.40.50.2300">
    <property type="match status" value="1"/>
</dbReference>
<evidence type="ECO:0000313" key="4">
    <source>
        <dbReference type="EMBL" id="QJR82553.1"/>
    </source>
</evidence>
<dbReference type="InterPro" id="IPR011990">
    <property type="entry name" value="TPR-like_helical_dom_sf"/>
</dbReference>
<keyword evidence="1" id="KW-0597">Phosphoprotein</keyword>
<dbReference type="Pfam" id="PF00072">
    <property type="entry name" value="Response_reg"/>
    <property type="match status" value="1"/>
</dbReference>
<dbReference type="InterPro" id="IPR011006">
    <property type="entry name" value="CheY-like_superfamily"/>
</dbReference>
<feature type="domain" description="Response regulatory" evidence="3">
    <location>
        <begin position="4"/>
        <end position="123"/>
    </location>
</feature>
<dbReference type="PROSITE" id="PS50110">
    <property type="entry name" value="RESPONSE_REGULATORY"/>
    <property type="match status" value="1"/>
</dbReference>
<organism evidence="4 5">
    <name type="scientific">Alteromonas pelagimontana</name>
    <dbReference type="NCBI Taxonomy" id="1858656"/>
    <lineage>
        <taxon>Bacteria</taxon>
        <taxon>Pseudomonadati</taxon>
        <taxon>Pseudomonadota</taxon>
        <taxon>Gammaproteobacteria</taxon>
        <taxon>Alteromonadales</taxon>
        <taxon>Alteromonadaceae</taxon>
        <taxon>Alteromonas/Salinimonas group</taxon>
        <taxon>Alteromonas</taxon>
    </lineage>
</organism>
<evidence type="ECO:0000313" key="5">
    <source>
        <dbReference type="Proteomes" id="UP000219285"/>
    </source>
</evidence>
<dbReference type="OrthoDB" id="6377838at2"/>
<evidence type="ECO:0000256" key="2">
    <source>
        <dbReference type="SAM" id="MobiDB-lite"/>
    </source>
</evidence>
<accession>A0A6M4MHK2</accession>
<dbReference type="AlphaFoldDB" id="A0A6M4MHK2"/>
<dbReference type="InterPro" id="IPR052048">
    <property type="entry name" value="ST_Response_Regulator"/>
</dbReference>
<sequence>MIYRVAIVEDNATARSNIRSNLLPMGLFEISSFSNGNELKAALRRQDFEIIIFDYHLGQSKTGVEWVQTLRQSQFLKPSTGIIFITSDRLPQTVGKIIDVHPDLLLIKPYNIATLCRSMKHYLAYRSYVSQVLHAMDTGNLKEAIEQIEKLRLDTIPEKLKSEVLKLQARLYYQAGNVTLAGKLYESVLQQSEKVLWAQWGKIKCQYVAGNWADCKDQLNDLLSSSLARDKAFEWLACLCFEQEAYAQAEFYLDHIKVSELSGPASRLKSMTYQRQERSVEGIELLQRKREYHRSARDRFNEFTFDLAEFYLNIAEQQPIVNRAESLLQARRLIGIAGRNKADQQLTQKRDYLLAYSAVLEGDQNKVEQLLNGEYMEVFIRTDTPTLITAAKVNSAIGRMSKARELLTLAHERNQDMESLAEQISNHDTLTATERQMGLATEQAAELNDSGSRLFVQKDYIKAMLCFYQAFTLVPGTSAFGLNLLQCMIESRHAAYRTFTVSTLVSQLTATDLSASNQQRLAQLRAAVMEDEAFFLQARTINMAPADPPSTAAQDKEEEVIVSGASAS</sequence>
<protein>
    <submittedName>
        <fullName evidence="4">Response regulator</fullName>
    </submittedName>
</protein>
<dbReference type="SUPFAM" id="SSF52172">
    <property type="entry name" value="CheY-like"/>
    <property type="match status" value="1"/>
</dbReference>
<reference evidence="5" key="1">
    <citation type="submission" date="2014-12" db="EMBL/GenBank/DDBJ databases">
        <title>Complete genome sequence of a multi-drug resistant Klebsiella pneumoniae.</title>
        <authorList>
            <person name="Hua X."/>
            <person name="Chen Q."/>
            <person name="Li X."/>
            <person name="Feng Y."/>
            <person name="Ruan Z."/>
            <person name="Yu Y."/>
        </authorList>
    </citation>
    <scope>NUCLEOTIDE SEQUENCE [LARGE SCALE GENOMIC DNA]</scope>
    <source>
        <strain evidence="5">5.12</strain>
    </source>
</reference>